<gene>
    <name evidence="1" type="ORF">GCM10025883_23990</name>
</gene>
<evidence type="ECO:0000313" key="2">
    <source>
        <dbReference type="Proteomes" id="UP001157126"/>
    </source>
</evidence>
<evidence type="ECO:0008006" key="3">
    <source>
        <dbReference type="Google" id="ProtNLM"/>
    </source>
</evidence>
<dbReference type="RefSeq" id="WP_284305983.1">
    <property type="nucleotide sequence ID" value="NZ_BSUO01000001.1"/>
</dbReference>
<comment type="caution">
    <text evidence="1">The sequence shown here is derived from an EMBL/GenBank/DDBJ whole genome shotgun (WGS) entry which is preliminary data.</text>
</comment>
<sequence length="57" mass="6283">MECCWLTDRFGVPWQVVPQAYLDAVAEGGDRATRAMDSLLTMVKPDVAELERAIAGE</sequence>
<keyword evidence="2" id="KW-1185">Reference proteome</keyword>
<dbReference type="Proteomes" id="UP001157126">
    <property type="component" value="Unassembled WGS sequence"/>
</dbReference>
<protein>
    <recommendedName>
        <fullName evidence="3">3-demethylubiquinone-9 3-methyltransferase</fullName>
    </recommendedName>
</protein>
<dbReference type="InterPro" id="IPR029068">
    <property type="entry name" value="Glyas_Bleomycin-R_OHBP_Dase"/>
</dbReference>
<evidence type="ECO:0000313" key="1">
    <source>
        <dbReference type="EMBL" id="GMA40354.1"/>
    </source>
</evidence>
<reference evidence="2" key="1">
    <citation type="journal article" date="2019" name="Int. J. Syst. Evol. Microbiol.">
        <title>The Global Catalogue of Microorganisms (GCM) 10K type strain sequencing project: providing services to taxonomists for standard genome sequencing and annotation.</title>
        <authorList>
            <consortium name="The Broad Institute Genomics Platform"/>
            <consortium name="The Broad Institute Genome Sequencing Center for Infectious Disease"/>
            <person name="Wu L."/>
            <person name="Ma J."/>
        </authorList>
    </citation>
    <scope>NUCLEOTIDE SEQUENCE [LARGE SCALE GENOMIC DNA]</scope>
    <source>
        <strain evidence="2">NBRC 113072</strain>
    </source>
</reference>
<dbReference type="EMBL" id="BSUO01000001">
    <property type="protein sequence ID" value="GMA40354.1"/>
    <property type="molecule type" value="Genomic_DNA"/>
</dbReference>
<dbReference type="SUPFAM" id="SSF54593">
    <property type="entry name" value="Glyoxalase/Bleomycin resistance protein/Dihydroxybiphenyl dioxygenase"/>
    <property type="match status" value="1"/>
</dbReference>
<name>A0ABQ6IS94_9MICO</name>
<accession>A0ABQ6IS94</accession>
<organism evidence="1 2">
    <name type="scientific">Mobilicoccus caccae</name>
    <dbReference type="NCBI Taxonomy" id="1859295"/>
    <lineage>
        <taxon>Bacteria</taxon>
        <taxon>Bacillati</taxon>
        <taxon>Actinomycetota</taxon>
        <taxon>Actinomycetes</taxon>
        <taxon>Micrococcales</taxon>
        <taxon>Dermatophilaceae</taxon>
        <taxon>Mobilicoccus</taxon>
    </lineage>
</organism>
<dbReference type="Gene3D" id="3.10.180.10">
    <property type="entry name" value="2,3-Dihydroxybiphenyl 1,2-Dioxygenase, domain 1"/>
    <property type="match status" value="1"/>
</dbReference>
<proteinExistence type="predicted"/>